<gene>
    <name evidence="1" type="ORF">CHS0354_007357</name>
</gene>
<comment type="caution">
    <text evidence="1">The sequence shown here is derived from an EMBL/GenBank/DDBJ whole genome shotgun (WGS) entry which is preliminary data.</text>
</comment>
<organism evidence="1 2">
    <name type="scientific">Potamilus streckersoni</name>
    <dbReference type="NCBI Taxonomy" id="2493646"/>
    <lineage>
        <taxon>Eukaryota</taxon>
        <taxon>Metazoa</taxon>
        <taxon>Spiralia</taxon>
        <taxon>Lophotrochozoa</taxon>
        <taxon>Mollusca</taxon>
        <taxon>Bivalvia</taxon>
        <taxon>Autobranchia</taxon>
        <taxon>Heteroconchia</taxon>
        <taxon>Palaeoheterodonta</taxon>
        <taxon>Unionida</taxon>
        <taxon>Unionoidea</taxon>
        <taxon>Unionidae</taxon>
        <taxon>Ambleminae</taxon>
        <taxon>Lampsilini</taxon>
        <taxon>Potamilus</taxon>
    </lineage>
</organism>
<keyword evidence="2" id="KW-1185">Reference proteome</keyword>
<evidence type="ECO:0000313" key="1">
    <source>
        <dbReference type="EMBL" id="KAK3579840.1"/>
    </source>
</evidence>
<reference evidence="1" key="2">
    <citation type="journal article" date="2021" name="Genome Biol. Evol.">
        <title>Developing a high-quality reference genome for a parasitic bivalve with doubly uniparental inheritance (Bivalvia: Unionida).</title>
        <authorList>
            <person name="Smith C.H."/>
        </authorList>
    </citation>
    <scope>NUCLEOTIDE SEQUENCE</scope>
    <source>
        <strain evidence="1">CHS0354</strain>
        <tissue evidence="1">Mantle</tissue>
    </source>
</reference>
<proteinExistence type="predicted"/>
<dbReference type="Proteomes" id="UP001195483">
    <property type="component" value="Unassembled WGS sequence"/>
</dbReference>
<reference evidence="1" key="1">
    <citation type="journal article" date="2021" name="Genome Biol. Evol.">
        <title>A High-Quality Reference Genome for a Parasitic Bivalve with Doubly Uniparental Inheritance (Bivalvia: Unionida).</title>
        <authorList>
            <person name="Smith C.H."/>
        </authorList>
    </citation>
    <scope>NUCLEOTIDE SEQUENCE</scope>
    <source>
        <strain evidence="1">CHS0354</strain>
    </source>
</reference>
<feature type="non-terminal residue" evidence="1">
    <location>
        <position position="67"/>
    </location>
</feature>
<name>A0AAE0VKA0_9BIVA</name>
<accession>A0AAE0VKA0</accession>
<protein>
    <submittedName>
        <fullName evidence="1">Uncharacterized protein</fullName>
    </submittedName>
</protein>
<sequence length="67" mass="7754">MEKTLSHYCRHNMVITLISLELSSSIITSKCRPDTLITQEIFLRENMKTDQSSKVSAKVLKRENISR</sequence>
<dbReference type="EMBL" id="JAEAOA010000505">
    <property type="protein sequence ID" value="KAK3579840.1"/>
    <property type="molecule type" value="Genomic_DNA"/>
</dbReference>
<dbReference type="AlphaFoldDB" id="A0AAE0VKA0"/>
<reference evidence="1" key="3">
    <citation type="submission" date="2023-05" db="EMBL/GenBank/DDBJ databases">
        <authorList>
            <person name="Smith C.H."/>
        </authorList>
    </citation>
    <scope>NUCLEOTIDE SEQUENCE</scope>
    <source>
        <strain evidence="1">CHS0354</strain>
        <tissue evidence="1">Mantle</tissue>
    </source>
</reference>
<evidence type="ECO:0000313" key="2">
    <source>
        <dbReference type="Proteomes" id="UP001195483"/>
    </source>
</evidence>